<reference evidence="1" key="1">
    <citation type="submission" date="2022-01" db="EMBL/GenBank/DDBJ databases">
        <title>Genome Sequence Resource for Two Populations of Ditylenchus destructor, the Migratory Endoparasitic Phytonematode.</title>
        <authorList>
            <person name="Zhang H."/>
            <person name="Lin R."/>
            <person name="Xie B."/>
        </authorList>
    </citation>
    <scope>NUCLEOTIDE SEQUENCE</scope>
    <source>
        <strain evidence="1">BazhouSP</strain>
    </source>
</reference>
<accession>A0AAD4N0N1</accession>
<gene>
    <name evidence="1" type="ORF">DdX_10544</name>
</gene>
<name>A0AAD4N0N1_9BILA</name>
<keyword evidence="2" id="KW-1185">Reference proteome</keyword>
<proteinExistence type="predicted"/>
<evidence type="ECO:0000313" key="1">
    <source>
        <dbReference type="EMBL" id="KAI1710842.1"/>
    </source>
</evidence>
<organism evidence="1 2">
    <name type="scientific">Ditylenchus destructor</name>
    <dbReference type="NCBI Taxonomy" id="166010"/>
    <lineage>
        <taxon>Eukaryota</taxon>
        <taxon>Metazoa</taxon>
        <taxon>Ecdysozoa</taxon>
        <taxon>Nematoda</taxon>
        <taxon>Chromadorea</taxon>
        <taxon>Rhabditida</taxon>
        <taxon>Tylenchina</taxon>
        <taxon>Tylenchomorpha</taxon>
        <taxon>Sphaerularioidea</taxon>
        <taxon>Anguinidae</taxon>
        <taxon>Anguininae</taxon>
        <taxon>Ditylenchus</taxon>
    </lineage>
</organism>
<dbReference type="Proteomes" id="UP001201812">
    <property type="component" value="Unassembled WGS sequence"/>
</dbReference>
<evidence type="ECO:0000313" key="2">
    <source>
        <dbReference type="Proteomes" id="UP001201812"/>
    </source>
</evidence>
<dbReference type="EMBL" id="JAKKPZ010000024">
    <property type="protein sequence ID" value="KAI1710842.1"/>
    <property type="molecule type" value="Genomic_DNA"/>
</dbReference>
<protein>
    <submittedName>
        <fullName evidence="1">Uncharacterized protein</fullName>
    </submittedName>
</protein>
<comment type="caution">
    <text evidence="1">The sequence shown here is derived from an EMBL/GenBank/DDBJ whole genome shotgun (WGS) entry which is preliminary data.</text>
</comment>
<sequence>MKRDFSSGAVERVLREKEKTEKRASKEEESICWIGLLCVLLLTATTSTRSTPIYSPARGATIIISLVLSRQLNCLSSA</sequence>
<dbReference type="AlphaFoldDB" id="A0AAD4N0N1"/>